<dbReference type="EC" id="1.14.11.18" evidence="2"/>
<dbReference type="InterPro" id="IPR047128">
    <property type="entry name" value="PhyH"/>
</dbReference>
<dbReference type="GO" id="GO:0001561">
    <property type="term" value="P:fatty acid alpha-oxidation"/>
    <property type="evidence" value="ECO:0007669"/>
    <property type="project" value="InterPro"/>
</dbReference>
<comment type="similarity">
    <text evidence="1">Belongs to the PhyH family.</text>
</comment>
<sequence length="284" mass="31960">MFTNKCSTSTSETLMLCHNMGRLTSEQKQFYKDNGYIVLKAVLPEDELNAISEEYDKLFARKNQDKMESSWVGSDADDRRSNATQTVKGIHNLQYHHAVFNTFLFNKELLDALEDIMETSDIVLHHTKAHFKPPEKGAAYPMHQDYHYFPYKHDSMVAAFLHLDAAGPDNGGLCVYPGSHRLGPQEDVGANESNFHYVDQTKFPLERATPVVCERGDVVVFSYLLVHGSPRNASPRPRRMLLLQAAAAGDAPLGHQPARPGQGWLLRGTNLNRDASISNRFENN</sequence>
<evidence type="ECO:0000256" key="4">
    <source>
        <dbReference type="ARBA" id="ARBA00034924"/>
    </source>
</evidence>
<dbReference type="AlphaFoldDB" id="A0A2H1WBQ5"/>
<dbReference type="PANTHER" id="PTHR21308:SF1">
    <property type="entry name" value="PHYTANOYL-COA DIOXYGENASE, PEROXISOMAL"/>
    <property type="match status" value="1"/>
</dbReference>
<evidence type="ECO:0000256" key="1">
    <source>
        <dbReference type="ARBA" id="ARBA00005830"/>
    </source>
</evidence>
<evidence type="ECO:0000256" key="3">
    <source>
        <dbReference type="ARBA" id="ARBA00034921"/>
    </source>
</evidence>
<dbReference type="PANTHER" id="PTHR21308">
    <property type="entry name" value="PHYTANOYL-COA ALPHA-HYDROXYLASE"/>
    <property type="match status" value="1"/>
</dbReference>
<dbReference type="EMBL" id="ODYU01007586">
    <property type="protein sequence ID" value="SOQ50490.1"/>
    <property type="molecule type" value="Genomic_DNA"/>
</dbReference>
<evidence type="ECO:0000256" key="2">
    <source>
        <dbReference type="ARBA" id="ARBA00034809"/>
    </source>
</evidence>
<gene>
    <name evidence="5" type="ORF">SFRICE_030382</name>
</gene>
<reference evidence="5" key="1">
    <citation type="submission" date="2016-07" db="EMBL/GenBank/DDBJ databases">
        <authorList>
            <person name="Bretaudeau A."/>
        </authorList>
    </citation>
    <scope>NUCLEOTIDE SEQUENCE</scope>
    <source>
        <strain evidence="5">Rice</strain>
        <tissue evidence="5">Whole body</tissue>
    </source>
</reference>
<dbReference type="Pfam" id="PF05721">
    <property type="entry name" value="PhyH"/>
    <property type="match status" value="1"/>
</dbReference>
<protein>
    <recommendedName>
        <fullName evidence="2">phytanoyl-CoA dioxygenase</fullName>
        <ecNumber evidence="2">1.14.11.18</ecNumber>
    </recommendedName>
    <alternativeName>
        <fullName evidence="3">Phytanic acid oxidase</fullName>
    </alternativeName>
    <alternativeName>
        <fullName evidence="4">Phytanoyl-CoA alpha-hydroxylase</fullName>
    </alternativeName>
</protein>
<accession>A0A2H1WBQ5</accession>
<dbReference type="InterPro" id="IPR008775">
    <property type="entry name" value="Phytyl_CoA_dOase-like"/>
</dbReference>
<dbReference type="Gene3D" id="2.60.120.620">
    <property type="entry name" value="q2cbj1_9rhob like domain"/>
    <property type="match status" value="1"/>
</dbReference>
<dbReference type="SUPFAM" id="SSF51197">
    <property type="entry name" value="Clavaminate synthase-like"/>
    <property type="match status" value="1"/>
</dbReference>
<dbReference type="GO" id="GO:0048244">
    <property type="term" value="F:phytanoyl-CoA dioxygenase activity"/>
    <property type="evidence" value="ECO:0007669"/>
    <property type="project" value="UniProtKB-EC"/>
</dbReference>
<evidence type="ECO:0000313" key="5">
    <source>
        <dbReference type="EMBL" id="SOQ50490.1"/>
    </source>
</evidence>
<proteinExistence type="inferred from homology"/>
<name>A0A2H1WBQ5_SPOFR</name>
<organism evidence="5">
    <name type="scientific">Spodoptera frugiperda</name>
    <name type="common">Fall armyworm</name>
    <dbReference type="NCBI Taxonomy" id="7108"/>
    <lineage>
        <taxon>Eukaryota</taxon>
        <taxon>Metazoa</taxon>
        <taxon>Ecdysozoa</taxon>
        <taxon>Arthropoda</taxon>
        <taxon>Hexapoda</taxon>
        <taxon>Insecta</taxon>
        <taxon>Pterygota</taxon>
        <taxon>Neoptera</taxon>
        <taxon>Endopterygota</taxon>
        <taxon>Lepidoptera</taxon>
        <taxon>Glossata</taxon>
        <taxon>Ditrysia</taxon>
        <taxon>Noctuoidea</taxon>
        <taxon>Noctuidae</taxon>
        <taxon>Amphipyrinae</taxon>
        <taxon>Spodoptera</taxon>
    </lineage>
</organism>